<keyword evidence="1" id="KW-0489">Methyltransferase</keyword>
<evidence type="ECO:0000313" key="5">
    <source>
        <dbReference type="Proteomes" id="UP000051012"/>
    </source>
</evidence>
<evidence type="ECO:0000259" key="3">
    <source>
        <dbReference type="Pfam" id="PF13649"/>
    </source>
</evidence>
<dbReference type="CDD" id="cd02440">
    <property type="entry name" value="AdoMet_MTases"/>
    <property type="match status" value="1"/>
</dbReference>
<dbReference type="GO" id="GO:0008168">
    <property type="term" value="F:methyltransferase activity"/>
    <property type="evidence" value="ECO:0007669"/>
    <property type="project" value="UniProtKB-KW"/>
</dbReference>
<proteinExistence type="predicted"/>
<reference evidence="4 5" key="1">
    <citation type="journal article" date="2015" name="Microbiome">
        <title>Genomic resolution of linkages in carbon, nitrogen, and sulfur cycling among widespread estuary sediment bacteria.</title>
        <authorList>
            <person name="Baker B.J."/>
            <person name="Lazar C.S."/>
            <person name="Teske A.P."/>
            <person name="Dick G.J."/>
        </authorList>
    </citation>
    <scope>NUCLEOTIDE SEQUENCE [LARGE SCALE GENOMIC DNA]</scope>
    <source>
        <strain evidence="4">DG_78</strain>
    </source>
</reference>
<dbReference type="EMBL" id="LJNI01000054">
    <property type="protein sequence ID" value="KPJ72809.1"/>
    <property type="molecule type" value="Genomic_DNA"/>
</dbReference>
<dbReference type="AlphaFoldDB" id="A0A0S7YF63"/>
<dbReference type="InterPro" id="IPR029063">
    <property type="entry name" value="SAM-dependent_MTases_sf"/>
</dbReference>
<gene>
    <name evidence="4" type="ORF">AMJ52_05070</name>
</gene>
<comment type="caution">
    <text evidence="4">The sequence shown here is derived from an EMBL/GenBank/DDBJ whole genome shotgun (WGS) entry which is preliminary data.</text>
</comment>
<dbReference type="InterPro" id="IPR041698">
    <property type="entry name" value="Methyltransf_25"/>
</dbReference>
<name>A0A0S7YF63_UNCT6</name>
<organism evidence="4 5">
    <name type="scientific">candidate division TA06 bacterium DG_78</name>
    <dbReference type="NCBI Taxonomy" id="1703772"/>
    <lineage>
        <taxon>Bacteria</taxon>
        <taxon>Bacteria division TA06</taxon>
    </lineage>
</organism>
<dbReference type="PANTHER" id="PTHR43861:SF1">
    <property type="entry name" value="TRANS-ACONITATE 2-METHYLTRANSFERASE"/>
    <property type="match status" value="1"/>
</dbReference>
<keyword evidence="2" id="KW-0808">Transferase</keyword>
<dbReference type="Gene3D" id="3.40.50.150">
    <property type="entry name" value="Vaccinia Virus protein VP39"/>
    <property type="match status" value="1"/>
</dbReference>
<evidence type="ECO:0000313" key="4">
    <source>
        <dbReference type="EMBL" id="KPJ72809.1"/>
    </source>
</evidence>
<dbReference type="GO" id="GO:0032259">
    <property type="term" value="P:methylation"/>
    <property type="evidence" value="ECO:0007669"/>
    <property type="project" value="UniProtKB-KW"/>
</dbReference>
<protein>
    <recommendedName>
        <fullName evidence="3">Methyltransferase domain-containing protein</fullName>
    </recommendedName>
</protein>
<sequence>MGLSEEEGGKYWDKEAKSYNEEVEKHRNRYYELVECIIDLMNPKKTDVIMEIGAGTGAVSLLLAPKVKKIIAVDISKEMLRIAKEKAAKAGVDNIEFVRGTFHKPNIAEKVDIIVTIDSLHCTTNGNYKKRAIEIMHGYLKNEGKVFLEDEMIVYDQKILKRRVDQIVRYLVKLTRKSDKEFRDVLFEERPNIHDLKEFFDESMSYYIKGMAKTGHHLKLEDLVRYFEDSGFEVKETKRASSTNGIIYARKTKNA</sequence>
<evidence type="ECO:0000256" key="2">
    <source>
        <dbReference type="ARBA" id="ARBA00022679"/>
    </source>
</evidence>
<dbReference type="SUPFAM" id="SSF53335">
    <property type="entry name" value="S-adenosyl-L-methionine-dependent methyltransferases"/>
    <property type="match status" value="1"/>
</dbReference>
<accession>A0A0S7YF63</accession>
<evidence type="ECO:0000256" key="1">
    <source>
        <dbReference type="ARBA" id="ARBA00022603"/>
    </source>
</evidence>
<dbReference type="Proteomes" id="UP000051012">
    <property type="component" value="Unassembled WGS sequence"/>
</dbReference>
<dbReference type="Pfam" id="PF13649">
    <property type="entry name" value="Methyltransf_25"/>
    <property type="match status" value="1"/>
</dbReference>
<feature type="domain" description="Methyltransferase" evidence="3">
    <location>
        <begin position="49"/>
        <end position="144"/>
    </location>
</feature>
<dbReference type="PANTHER" id="PTHR43861">
    <property type="entry name" value="TRANS-ACONITATE 2-METHYLTRANSFERASE-RELATED"/>
    <property type="match status" value="1"/>
</dbReference>